<evidence type="ECO:0000256" key="2">
    <source>
        <dbReference type="SAM" id="SignalP"/>
    </source>
</evidence>
<dbReference type="InterPro" id="IPR045829">
    <property type="entry name" value="PKD_6"/>
</dbReference>
<accession>A0A1H9M7B7</accession>
<evidence type="ECO:0000313" key="4">
    <source>
        <dbReference type="EMBL" id="SER19471.1"/>
    </source>
</evidence>
<sequence>MHKLFLAAMLLTLSSLSAQCPNLIWSDEFNGSSLNEEDWNIQIGDGCDLGICDWGNSEQQWYARENLVVENGILKINARRENIGGKSYTSGRITTKGKQDFRYGYYEARIKVPAGGGLWPAFWMLSTDEVYGGWPASGEIDIMEWIGNEPEVLFGTLHYGQDFPNNSSTGDQLLLTDKAWSDDYHIYAIDWQEDYISWFVDGHRYGIKRPGNLSPERWPFDQDFHFLLNLALGGTFGGALSSTAIPATMEIDYLRVYDLPPPSLRGPVEVETDATNAAYVVDGLPDGASIEWGLPDGAVITDDSSPNGIIVDFGETGGRVTATITGGCEDRVLGIEVYVPPTFALTKEFSFENFDQEAQAVFEFSTGSLTEVNNPAANSVNNSALVGKYDRDGGSEFDVIVYDVSSIGDVAGYVEGTRAFSLDVYTDALPGQEIILQLETPAALPENYPTGRHSRYRAQTAKQGEWHRLSFTLLDEPDGGASDRGVRKMVILFNPGRFNNNTYYYDNLDGYSDNPNGLTGAGQLNIPLSLSPNPVSEVAFLDFSLQERSTVYVRLLDGRGKEIMELPAFGGLTGDNRLLLPVTELPSGVYFVQLRIANKSQLIRMIKP</sequence>
<keyword evidence="5" id="KW-1185">Reference proteome</keyword>
<comment type="similarity">
    <text evidence="1">Belongs to the glycosyl hydrolase 16 family.</text>
</comment>
<dbReference type="Gene3D" id="2.60.120.200">
    <property type="match status" value="1"/>
</dbReference>
<dbReference type="InterPro" id="IPR050546">
    <property type="entry name" value="Glycosyl_Hydrlase_16"/>
</dbReference>
<dbReference type="GO" id="GO:0004553">
    <property type="term" value="F:hydrolase activity, hydrolyzing O-glycosyl compounds"/>
    <property type="evidence" value="ECO:0007669"/>
    <property type="project" value="InterPro"/>
</dbReference>
<organism evidence="4 5">
    <name type="scientific">Neolewinella agarilytica</name>
    <dbReference type="NCBI Taxonomy" id="478744"/>
    <lineage>
        <taxon>Bacteria</taxon>
        <taxon>Pseudomonadati</taxon>
        <taxon>Bacteroidota</taxon>
        <taxon>Saprospiria</taxon>
        <taxon>Saprospirales</taxon>
        <taxon>Lewinellaceae</taxon>
        <taxon>Neolewinella</taxon>
    </lineage>
</organism>
<dbReference type="PANTHER" id="PTHR10963">
    <property type="entry name" value="GLYCOSYL HYDROLASE-RELATED"/>
    <property type="match status" value="1"/>
</dbReference>
<proteinExistence type="inferred from homology"/>
<dbReference type="PANTHER" id="PTHR10963:SF55">
    <property type="entry name" value="GLYCOSIDE HYDROLASE FAMILY 16 PROTEIN"/>
    <property type="match status" value="1"/>
</dbReference>
<keyword evidence="2" id="KW-0732">Signal</keyword>
<dbReference type="CDD" id="cd08023">
    <property type="entry name" value="GH16_laminarinase_like"/>
    <property type="match status" value="1"/>
</dbReference>
<dbReference type="SUPFAM" id="SSF49899">
    <property type="entry name" value="Concanavalin A-like lectins/glucanases"/>
    <property type="match status" value="1"/>
</dbReference>
<dbReference type="InterPro" id="IPR000757">
    <property type="entry name" value="Beta-glucanase-like"/>
</dbReference>
<evidence type="ECO:0000256" key="1">
    <source>
        <dbReference type="ARBA" id="ARBA00006865"/>
    </source>
</evidence>
<gene>
    <name evidence="4" type="ORF">SAMN05444359_12747</name>
</gene>
<dbReference type="Proteomes" id="UP000199021">
    <property type="component" value="Unassembled WGS sequence"/>
</dbReference>
<feature type="signal peptide" evidence="2">
    <location>
        <begin position="1"/>
        <end position="18"/>
    </location>
</feature>
<dbReference type="InterPro" id="IPR013320">
    <property type="entry name" value="ConA-like_dom_sf"/>
</dbReference>
<name>A0A1H9M7B7_9BACT</name>
<dbReference type="EMBL" id="FOFB01000027">
    <property type="protein sequence ID" value="SER19471.1"/>
    <property type="molecule type" value="Genomic_DNA"/>
</dbReference>
<dbReference type="Pfam" id="PF00722">
    <property type="entry name" value="Glyco_hydro_16"/>
    <property type="match status" value="1"/>
</dbReference>
<reference evidence="5" key="1">
    <citation type="submission" date="2016-10" db="EMBL/GenBank/DDBJ databases">
        <authorList>
            <person name="Varghese N."/>
            <person name="Submissions S."/>
        </authorList>
    </citation>
    <scope>NUCLEOTIDE SEQUENCE [LARGE SCALE GENOMIC DNA]</scope>
    <source>
        <strain evidence="5">DSM 24740</strain>
    </source>
</reference>
<dbReference type="RefSeq" id="WP_175489474.1">
    <property type="nucleotide sequence ID" value="NZ_FOFB01000027.1"/>
</dbReference>
<feature type="chain" id="PRO_5011663498" evidence="2">
    <location>
        <begin position="19"/>
        <end position="608"/>
    </location>
</feature>
<dbReference type="GO" id="GO:0005975">
    <property type="term" value="P:carbohydrate metabolic process"/>
    <property type="evidence" value="ECO:0007669"/>
    <property type="project" value="InterPro"/>
</dbReference>
<dbReference type="AlphaFoldDB" id="A0A1H9M7B7"/>
<dbReference type="InParanoid" id="A0A1H9M7B7"/>
<evidence type="ECO:0000259" key="3">
    <source>
        <dbReference type="PROSITE" id="PS51762"/>
    </source>
</evidence>
<dbReference type="InterPro" id="IPR026444">
    <property type="entry name" value="Secre_tail"/>
</dbReference>
<feature type="domain" description="GH16" evidence="3">
    <location>
        <begin position="27"/>
        <end position="262"/>
    </location>
</feature>
<dbReference type="NCBIfam" id="TIGR04183">
    <property type="entry name" value="Por_Secre_tail"/>
    <property type="match status" value="1"/>
</dbReference>
<dbReference type="STRING" id="478744.SAMN05444359_12747"/>
<protein>
    <submittedName>
        <fullName evidence="4">Por secretion system C-terminal sorting domain-containing protein</fullName>
    </submittedName>
</protein>
<dbReference type="PROSITE" id="PS51762">
    <property type="entry name" value="GH16_2"/>
    <property type="match status" value="1"/>
</dbReference>
<evidence type="ECO:0000313" key="5">
    <source>
        <dbReference type="Proteomes" id="UP000199021"/>
    </source>
</evidence>
<dbReference type="Pfam" id="PF19408">
    <property type="entry name" value="PKD_6"/>
    <property type="match status" value="1"/>
</dbReference>